<dbReference type="Proteomes" id="UP001163947">
    <property type="component" value="Chromosome"/>
</dbReference>
<keyword evidence="2" id="KW-0472">Membrane</keyword>
<feature type="transmembrane region" description="Helical" evidence="2">
    <location>
        <begin position="256"/>
        <end position="276"/>
    </location>
</feature>
<evidence type="ECO:0000313" key="4">
    <source>
        <dbReference type="Proteomes" id="UP001163947"/>
    </source>
</evidence>
<proteinExistence type="predicted"/>
<evidence type="ECO:0000256" key="2">
    <source>
        <dbReference type="SAM" id="Phobius"/>
    </source>
</evidence>
<dbReference type="EMBL" id="CP106982">
    <property type="protein sequence ID" value="UYF95622.1"/>
    <property type="molecule type" value="Genomic_DNA"/>
</dbReference>
<reference evidence="3" key="1">
    <citation type="submission" date="2022-09" db="EMBL/GenBank/DDBJ databases">
        <title>The genome sequence of Rhodococcus aetherivorans N1.</title>
        <authorList>
            <person name="Jiang W."/>
        </authorList>
    </citation>
    <scope>NUCLEOTIDE SEQUENCE</scope>
    <source>
        <strain evidence="3">N1</strain>
    </source>
</reference>
<dbReference type="GeneID" id="83620282"/>
<feature type="coiled-coil region" evidence="1">
    <location>
        <begin position="5"/>
        <end position="32"/>
    </location>
</feature>
<gene>
    <name evidence="3" type="ORF">OCS65_07655</name>
</gene>
<evidence type="ECO:0000313" key="3">
    <source>
        <dbReference type="EMBL" id="UYF95622.1"/>
    </source>
</evidence>
<keyword evidence="2" id="KW-0812">Transmembrane</keyword>
<evidence type="ECO:0000256" key="1">
    <source>
        <dbReference type="SAM" id="Coils"/>
    </source>
</evidence>
<dbReference type="RefSeq" id="WP_050035774.1">
    <property type="nucleotide sequence ID" value="NZ_CP011341.1"/>
</dbReference>
<accession>A0AA46PI94</accession>
<protein>
    <submittedName>
        <fullName evidence="3">Uncharacterized protein</fullName>
    </submittedName>
</protein>
<feature type="transmembrane region" description="Helical" evidence="2">
    <location>
        <begin position="165"/>
        <end position="186"/>
    </location>
</feature>
<keyword evidence="1" id="KW-0175">Coiled coil</keyword>
<sequence>MWSPAARRSQELERLRLEAERAEEAERSAALDKATTDFQMAGWAAEYELRKLFQENLYDASKGGFERSRDSAKFVQTAAAAIGTIYIGVLGVAFSVTDNSLPLRGVFAPLFLGMAVAFSGFYLAFLMPASRSTLRPPTGTLHNHQMQRLIFFMEWVNRATGQRRYFIQASVLSLAVGLVFIVAPFVSSPRPPEVPAMPTPPAVPAATDPDLQPRAVELFLIQVDEFRRAVLERNKAIAESAQQSVEFEEREGRLNAWSAVLAGVGLIVVLVVPVFFSRERAPTP</sequence>
<keyword evidence="2" id="KW-1133">Transmembrane helix</keyword>
<feature type="transmembrane region" description="Helical" evidence="2">
    <location>
        <begin position="74"/>
        <end position="94"/>
    </location>
</feature>
<feature type="transmembrane region" description="Helical" evidence="2">
    <location>
        <begin position="106"/>
        <end position="125"/>
    </location>
</feature>
<name>A0AA46PI94_9NOCA</name>
<dbReference type="AlphaFoldDB" id="A0AA46PI94"/>
<organism evidence="3 4">
    <name type="scientific">Rhodococcus aetherivorans</name>
    <dbReference type="NCBI Taxonomy" id="191292"/>
    <lineage>
        <taxon>Bacteria</taxon>
        <taxon>Bacillati</taxon>
        <taxon>Actinomycetota</taxon>
        <taxon>Actinomycetes</taxon>
        <taxon>Mycobacteriales</taxon>
        <taxon>Nocardiaceae</taxon>
        <taxon>Rhodococcus</taxon>
    </lineage>
</organism>